<evidence type="ECO:0000313" key="3">
    <source>
        <dbReference type="Proteomes" id="UP000664132"/>
    </source>
</evidence>
<proteinExistence type="predicted"/>
<evidence type="ECO:0000256" key="1">
    <source>
        <dbReference type="SAM" id="MobiDB-lite"/>
    </source>
</evidence>
<dbReference type="OrthoDB" id="5426982at2759"/>
<gene>
    <name evidence="2" type="ORF">IFR04_002367</name>
</gene>
<dbReference type="EMBL" id="JAFJYH010000020">
    <property type="protein sequence ID" value="KAG4424489.1"/>
    <property type="molecule type" value="Genomic_DNA"/>
</dbReference>
<feature type="region of interest" description="Disordered" evidence="1">
    <location>
        <begin position="116"/>
        <end position="136"/>
    </location>
</feature>
<evidence type="ECO:0000313" key="2">
    <source>
        <dbReference type="EMBL" id="KAG4424489.1"/>
    </source>
</evidence>
<sequence length="579" mass="65569">MSDISNNPFSDFIFWDSDVLQSSFVPLSSPLEDRLDIDMTEMFSLPDPFSFLDAAELHNIQHNIDSQVYAGLPSSAPGATLQGSGHLQISCLSFDPQTLSRTDNAHLEHCDQALPPRSINRDTFPSQSDDPTLQGESNFLSSGANKLRIYGKLEHVYDAGFPNQHPTLGKIICTRNSLVKERFALDLWNRDADILWLEQKVTSLDGPTRVIQVLLDAHIDLNTDCHLGDEDLSQGWRRNIEFLPLGVQHFSHTPIVQVGCNSGPYFMPSDDYAIPLNVLPSLEQIEAWASGVYKTSFENDILHPCLGFFRSAFVNFASAYHVSKKDLPQKDLVRKAVRLTTLHGVWRRILVEDSTAVKQVSEAVHIQLATIITKGIMDLEIDILSALEKHVLGPKGPGKDNMLPIWTCLWLMILTYRETIDAWSDPQHEKKGLPQLARHMYDMLVTLYSALYRPSSPLRLNWLFDDIYKLFGRDSRLMLRMGTLKTEFTQFGQPTLLPSSHALLKKLQDKFGGHSHQKDVLMKKLIFEREIKGMRTWKGDDLSRGHYESSKIYFPLRTNVFSYPDPSVAGPEVSFIQSN</sequence>
<comment type="caution">
    <text evidence="2">The sequence shown here is derived from an EMBL/GenBank/DDBJ whole genome shotgun (WGS) entry which is preliminary data.</text>
</comment>
<feature type="compositionally biased region" description="Polar residues" evidence="1">
    <location>
        <begin position="121"/>
        <end position="136"/>
    </location>
</feature>
<protein>
    <submittedName>
        <fullName evidence="2">Uncharacterized protein</fullName>
    </submittedName>
</protein>
<dbReference type="AlphaFoldDB" id="A0A8H7WGR0"/>
<keyword evidence="3" id="KW-1185">Reference proteome</keyword>
<dbReference type="Proteomes" id="UP000664132">
    <property type="component" value="Unassembled WGS sequence"/>
</dbReference>
<reference evidence="2" key="1">
    <citation type="submission" date="2021-02" db="EMBL/GenBank/DDBJ databases">
        <title>Genome sequence Cadophora malorum strain M34.</title>
        <authorList>
            <person name="Stefanovic E."/>
            <person name="Vu D."/>
            <person name="Scully C."/>
            <person name="Dijksterhuis J."/>
            <person name="Roader J."/>
            <person name="Houbraken J."/>
        </authorList>
    </citation>
    <scope>NUCLEOTIDE SEQUENCE</scope>
    <source>
        <strain evidence="2">M34</strain>
    </source>
</reference>
<organism evidence="2 3">
    <name type="scientific">Cadophora malorum</name>
    <dbReference type="NCBI Taxonomy" id="108018"/>
    <lineage>
        <taxon>Eukaryota</taxon>
        <taxon>Fungi</taxon>
        <taxon>Dikarya</taxon>
        <taxon>Ascomycota</taxon>
        <taxon>Pezizomycotina</taxon>
        <taxon>Leotiomycetes</taxon>
        <taxon>Helotiales</taxon>
        <taxon>Ploettnerulaceae</taxon>
        <taxon>Cadophora</taxon>
    </lineage>
</organism>
<accession>A0A8H7WGR0</accession>
<name>A0A8H7WGR0_9HELO</name>